<dbReference type="GO" id="GO:0005634">
    <property type="term" value="C:nucleus"/>
    <property type="evidence" value="ECO:0007669"/>
    <property type="project" value="TreeGrafter"/>
</dbReference>
<organism evidence="2 3">
    <name type="scientific">Diutina rugosa</name>
    <name type="common">Yeast</name>
    <name type="synonym">Candida rugosa</name>
    <dbReference type="NCBI Taxonomy" id="5481"/>
    <lineage>
        <taxon>Eukaryota</taxon>
        <taxon>Fungi</taxon>
        <taxon>Dikarya</taxon>
        <taxon>Ascomycota</taxon>
        <taxon>Saccharomycotina</taxon>
        <taxon>Pichiomycetes</taxon>
        <taxon>Debaryomycetaceae</taxon>
        <taxon>Diutina</taxon>
    </lineage>
</organism>
<accession>A0A642UVH6</accession>
<name>A0A642UVH6_DIURU</name>
<dbReference type="PROSITE" id="PS50206">
    <property type="entry name" value="RHODANESE_3"/>
    <property type="match status" value="1"/>
</dbReference>
<dbReference type="Pfam" id="PF00581">
    <property type="entry name" value="Rhodanese"/>
    <property type="match status" value="1"/>
</dbReference>
<dbReference type="RefSeq" id="XP_034013566.1">
    <property type="nucleotide sequence ID" value="XM_034154170.1"/>
</dbReference>
<evidence type="ECO:0000313" key="3">
    <source>
        <dbReference type="Proteomes" id="UP000449547"/>
    </source>
</evidence>
<dbReference type="PANTHER" id="PTHR10828:SF38">
    <property type="entry name" value="ARSENICAL-RESISTANCE PROTEIN 2-RELATED"/>
    <property type="match status" value="1"/>
</dbReference>
<dbReference type="Proteomes" id="UP000449547">
    <property type="component" value="Unassembled WGS sequence"/>
</dbReference>
<feature type="domain" description="Rhodanese" evidence="1">
    <location>
        <begin position="25"/>
        <end position="128"/>
    </location>
</feature>
<evidence type="ECO:0000313" key="2">
    <source>
        <dbReference type="EMBL" id="KAA8905180.1"/>
    </source>
</evidence>
<dbReference type="PANTHER" id="PTHR10828">
    <property type="entry name" value="M-PHASE INDUCER PHOSPHATASE DUAL SPECIFICITY PHOSPHATASE CDC25"/>
    <property type="match status" value="1"/>
</dbReference>
<dbReference type="VEuPathDB" id="FungiDB:DIURU_001608"/>
<dbReference type="EMBL" id="SWFT01000050">
    <property type="protein sequence ID" value="KAA8905180.1"/>
    <property type="molecule type" value="Genomic_DNA"/>
</dbReference>
<dbReference type="SUPFAM" id="SSF52821">
    <property type="entry name" value="Rhodanese/Cell cycle control phosphatase"/>
    <property type="match status" value="1"/>
</dbReference>
<dbReference type="GO" id="GO:0004725">
    <property type="term" value="F:protein tyrosine phosphatase activity"/>
    <property type="evidence" value="ECO:0007669"/>
    <property type="project" value="TreeGrafter"/>
</dbReference>
<keyword evidence="3" id="KW-1185">Reference proteome</keyword>
<evidence type="ECO:0000259" key="1">
    <source>
        <dbReference type="PROSITE" id="PS50206"/>
    </source>
</evidence>
<protein>
    <recommendedName>
        <fullName evidence="1">Rhodanese domain-containing protein</fullName>
    </recommendedName>
</protein>
<dbReference type="OMA" id="RGGFTQW"/>
<sequence>MSYNLADIKYISAPTLRSWFDQGSPNGSFAVVDVRDSDYVGGHIRGCLHYPAAEFEARLPELQQELLDRGVTDVVFHCALSQVRGPSCTLKFLRANAASSDDRLKVLRVFVLKGGFTRWQQEYGEDEAVTEDYDKQIWLADF</sequence>
<dbReference type="OrthoDB" id="102559at2759"/>
<proteinExistence type="predicted"/>
<dbReference type="AlphaFoldDB" id="A0A642UVH6"/>
<gene>
    <name evidence="2" type="ORF">DIURU_001608</name>
</gene>
<dbReference type="GeneID" id="54780261"/>
<comment type="caution">
    <text evidence="2">The sequence shown here is derived from an EMBL/GenBank/DDBJ whole genome shotgun (WGS) entry which is preliminary data.</text>
</comment>
<dbReference type="InterPro" id="IPR036873">
    <property type="entry name" value="Rhodanese-like_dom_sf"/>
</dbReference>
<dbReference type="InterPro" id="IPR001763">
    <property type="entry name" value="Rhodanese-like_dom"/>
</dbReference>
<dbReference type="GO" id="GO:0005737">
    <property type="term" value="C:cytoplasm"/>
    <property type="evidence" value="ECO:0007669"/>
    <property type="project" value="TreeGrafter"/>
</dbReference>
<reference evidence="2 3" key="1">
    <citation type="submission" date="2019-07" db="EMBL/GenBank/DDBJ databases">
        <title>Genome assembly of two rare yeast pathogens: Diutina rugosa and Trichomonascus ciferrii.</title>
        <authorList>
            <person name="Mixao V."/>
            <person name="Saus E."/>
            <person name="Hansen A."/>
            <person name="Lass-Flor C."/>
            <person name="Gabaldon T."/>
        </authorList>
    </citation>
    <scope>NUCLEOTIDE SEQUENCE [LARGE SCALE GENOMIC DNA]</scope>
    <source>
        <strain evidence="2 3">CBS 613</strain>
    </source>
</reference>
<dbReference type="Gene3D" id="3.40.250.10">
    <property type="entry name" value="Rhodanese-like domain"/>
    <property type="match status" value="1"/>
</dbReference>
<dbReference type="SMART" id="SM00450">
    <property type="entry name" value="RHOD"/>
    <property type="match status" value="1"/>
</dbReference>